<dbReference type="PROSITE" id="PS51257">
    <property type="entry name" value="PROKAR_LIPOPROTEIN"/>
    <property type="match status" value="1"/>
</dbReference>
<name>A0A1R2C2I2_9CILI</name>
<comment type="caution">
    <text evidence="3">The sequence shown here is derived from an EMBL/GenBank/DDBJ whole genome shotgun (WGS) entry which is preliminary data.</text>
</comment>
<evidence type="ECO:0008006" key="5">
    <source>
        <dbReference type="Google" id="ProtNLM"/>
    </source>
</evidence>
<sequence>MNIKLLFSLFSFVIACNDCYSICSNIDKNKCLADCGCPIFNQTQVISGIFKGRQGLVLVPNIKPNEIISFSLTLQCNLSCSQDCTYTHIDSDLETCIEKCGCMNLLLKIPIIENLYTFLSLTKELSHEKSVDENCAEFCKGSGNGCLINCQKIFGTENSKWYLWLGFPVMAVIIVVVILIKRKTSKEDDYMIL</sequence>
<dbReference type="EMBL" id="MPUH01000311">
    <property type="protein sequence ID" value="OMJ83244.1"/>
    <property type="molecule type" value="Genomic_DNA"/>
</dbReference>
<feature type="signal peptide" evidence="2">
    <location>
        <begin position="1"/>
        <end position="15"/>
    </location>
</feature>
<evidence type="ECO:0000313" key="3">
    <source>
        <dbReference type="EMBL" id="OMJ83244.1"/>
    </source>
</evidence>
<dbReference type="Proteomes" id="UP000187209">
    <property type="component" value="Unassembled WGS sequence"/>
</dbReference>
<keyword evidence="1" id="KW-0472">Membrane</keyword>
<gene>
    <name evidence="3" type="ORF">SteCoe_15899</name>
</gene>
<evidence type="ECO:0000256" key="1">
    <source>
        <dbReference type="SAM" id="Phobius"/>
    </source>
</evidence>
<feature type="transmembrane region" description="Helical" evidence="1">
    <location>
        <begin position="161"/>
        <end position="180"/>
    </location>
</feature>
<protein>
    <recommendedName>
        <fullName evidence="5">Transmembrane protein</fullName>
    </recommendedName>
</protein>
<evidence type="ECO:0000256" key="2">
    <source>
        <dbReference type="SAM" id="SignalP"/>
    </source>
</evidence>
<dbReference type="AlphaFoldDB" id="A0A1R2C2I2"/>
<keyword evidence="4" id="KW-1185">Reference proteome</keyword>
<accession>A0A1R2C2I2</accession>
<keyword evidence="2" id="KW-0732">Signal</keyword>
<proteinExistence type="predicted"/>
<evidence type="ECO:0000313" key="4">
    <source>
        <dbReference type="Proteomes" id="UP000187209"/>
    </source>
</evidence>
<keyword evidence="1" id="KW-0812">Transmembrane</keyword>
<keyword evidence="1" id="KW-1133">Transmembrane helix</keyword>
<organism evidence="3 4">
    <name type="scientific">Stentor coeruleus</name>
    <dbReference type="NCBI Taxonomy" id="5963"/>
    <lineage>
        <taxon>Eukaryota</taxon>
        <taxon>Sar</taxon>
        <taxon>Alveolata</taxon>
        <taxon>Ciliophora</taxon>
        <taxon>Postciliodesmatophora</taxon>
        <taxon>Heterotrichea</taxon>
        <taxon>Heterotrichida</taxon>
        <taxon>Stentoridae</taxon>
        <taxon>Stentor</taxon>
    </lineage>
</organism>
<feature type="chain" id="PRO_5013249525" description="Transmembrane protein" evidence="2">
    <location>
        <begin position="16"/>
        <end position="193"/>
    </location>
</feature>
<reference evidence="3 4" key="1">
    <citation type="submission" date="2016-11" db="EMBL/GenBank/DDBJ databases">
        <title>The macronuclear genome of Stentor coeruleus: a giant cell with tiny introns.</title>
        <authorList>
            <person name="Slabodnick M."/>
            <person name="Ruby J.G."/>
            <person name="Reiff S.B."/>
            <person name="Swart E.C."/>
            <person name="Gosai S."/>
            <person name="Prabakaran S."/>
            <person name="Witkowska E."/>
            <person name="Larue G.E."/>
            <person name="Fisher S."/>
            <person name="Freeman R.M."/>
            <person name="Gunawardena J."/>
            <person name="Chu W."/>
            <person name="Stover N.A."/>
            <person name="Gregory B.D."/>
            <person name="Nowacki M."/>
            <person name="Derisi J."/>
            <person name="Roy S.W."/>
            <person name="Marshall W.F."/>
            <person name="Sood P."/>
        </authorList>
    </citation>
    <scope>NUCLEOTIDE SEQUENCE [LARGE SCALE GENOMIC DNA]</scope>
    <source>
        <strain evidence="3">WM001</strain>
    </source>
</reference>